<keyword evidence="2" id="KW-1133">Transmembrane helix</keyword>
<accession>A0ABR1RIW1</accession>
<feature type="transmembrane region" description="Helical" evidence="2">
    <location>
        <begin position="27"/>
        <end position="46"/>
    </location>
</feature>
<comment type="caution">
    <text evidence="3">The sequence shown here is derived from an EMBL/GenBank/DDBJ whole genome shotgun (WGS) entry which is preliminary data.</text>
</comment>
<dbReference type="EMBL" id="JAQQWI010000015">
    <property type="protein sequence ID" value="KAK8013058.1"/>
    <property type="molecule type" value="Genomic_DNA"/>
</dbReference>
<keyword evidence="4" id="KW-1185">Reference proteome</keyword>
<feature type="transmembrane region" description="Helical" evidence="2">
    <location>
        <begin position="58"/>
        <end position="78"/>
    </location>
</feature>
<reference evidence="3 4" key="1">
    <citation type="submission" date="2023-01" db="EMBL/GenBank/DDBJ databases">
        <title>Analysis of 21 Apiospora genomes using comparative genomics revels a genus with tremendous synthesis potential of carbohydrate active enzymes and secondary metabolites.</title>
        <authorList>
            <person name="Sorensen T."/>
        </authorList>
    </citation>
    <scope>NUCLEOTIDE SEQUENCE [LARGE SCALE GENOMIC DNA]</scope>
    <source>
        <strain evidence="3 4">CBS 20057</strain>
    </source>
</reference>
<name>A0ABR1RIW1_9PEZI</name>
<sequence length="194" mass="20356">MSDIPSSLAPPEPTKLQRDIVARPASWFVQSPLCVGAGLLTARYFFQIDLRGSLRGRRVLAGSAFAYAVMTPFDVWYWRRARDAVADRNGWEMRQKRQGYPVDAPRGVRGADGEWTAETTTAATTAGARSGAVGRGSSGSGNVPTGRFGGGSDGTRSQGGGYAGGGAGGAGGEEELQDPWALPQSKNGGSSRWS</sequence>
<feature type="compositionally biased region" description="Polar residues" evidence="1">
    <location>
        <begin position="184"/>
        <end position="194"/>
    </location>
</feature>
<feature type="region of interest" description="Disordered" evidence="1">
    <location>
        <begin position="124"/>
        <end position="194"/>
    </location>
</feature>
<dbReference type="Proteomes" id="UP001396898">
    <property type="component" value="Unassembled WGS sequence"/>
</dbReference>
<organism evidence="3 4">
    <name type="scientific">Apiospora marii</name>
    <dbReference type="NCBI Taxonomy" id="335849"/>
    <lineage>
        <taxon>Eukaryota</taxon>
        <taxon>Fungi</taxon>
        <taxon>Dikarya</taxon>
        <taxon>Ascomycota</taxon>
        <taxon>Pezizomycotina</taxon>
        <taxon>Sordariomycetes</taxon>
        <taxon>Xylariomycetidae</taxon>
        <taxon>Amphisphaeriales</taxon>
        <taxon>Apiosporaceae</taxon>
        <taxon>Apiospora</taxon>
    </lineage>
</organism>
<proteinExistence type="predicted"/>
<keyword evidence="2" id="KW-0472">Membrane</keyword>
<keyword evidence="2" id="KW-0812">Transmembrane</keyword>
<evidence type="ECO:0000313" key="3">
    <source>
        <dbReference type="EMBL" id="KAK8013058.1"/>
    </source>
</evidence>
<evidence type="ECO:0000256" key="2">
    <source>
        <dbReference type="SAM" id="Phobius"/>
    </source>
</evidence>
<gene>
    <name evidence="3" type="ORF">PG991_010433</name>
</gene>
<evidence type="ECO:0000256" key="1">
    <source>
        <dbReference type="SAM" id="MobiDB-lite"/>
    </source>
</evidence>
<feature type="compositionally biased region" description="Gly residues" evidence="1">
    <location>
        <begin position="147"/>
        <end position="171"/>
    </location>
</feature>
<evidence type="ECO:0000313" key="4">
    <source>
        <dbReference type="Proteomes" id="UP001396898"/>
    </source>
</evidence>
<protein>
    <submittedName>
        <fullName evidence="3">Uncharacterized protein</fullName>
    </submittedName>
</protein>